<dbReference type="CDD" id="cd03506">
    <property type="entry name" value="Delta6-FADS-like"/>
    <property type="match status" value="1"/>
</dbReference>
<keyword evidence="9" id="KW-0408">Iron</keyword>
<evidence type="ECO:0000256" key="5">
    <source>
        <dbReference type="ARBA" id="ARBA00022692"/>
    </source>
</evidence>
<dbReference type="Pfam" id="PF00173">
    <property type="entry name" value="Cyt-b5"/>
    <property type="match status" value="1"/>
</dbReference>
<dbReference type="OrthoDB" id="260519at2759"/>
<keyword evidence="10" id="KW-0443">Lipid metabolism</keyword>
<evidence type="ECO:0000256" key="3">
    <source>
        <dbReference type="ARBA" id="ARBA00009295"/>
    </source>
</evidence>
<gene>
    <name evidence="14" type="ORF">CEUSTIGMA_g4855.t1</name>
</gene>
<evidence type="ECO:0000256" key="7">
    <source>
        <dbReference type="ARBA" id="ARBA00022989"/>
    </source>
</evidence>
<keyword evidence="4" id="KW-0349">Heme</keyword>
<evidence type="ECO:0000256" key="4">
    <source>
        <dbReference type="ARBA" id="ARBA00022617"/>
    </source>
</evidence>
<evidence type="ECO:0000256" key="10">
    <source>
        <dbReference type="ARBA" id="ARBA00023098"/>
    </source>
</evidence>
<keyword evidence="5 12" id="KW-0812">Transmembrane</keyword>
<dbReference type="SMART" id="SM01117">
    <property type="entry name" value="Cyt-b5"/>
    <property type="match status" value="1"/>
</dbReference>
<evidence type="ECO:0000256" key="9">
    <source>
        <dbReference type="ARBA" id="ARBA00023004"/>
    </source>
</evidence>
<keyword evidence="7 12" id="KW-1133">Transmembrane helix</keyword>
<dbReference type="InterPro" id="IPR001199">
    <property type="entry name" value="Cyt_B5-like_heme/steroid-bd"/>
</dbReference>
<keyword evidence="8" id="KW-0560">Oxidoreductase</keyword>
<comment type="similarity">
    <text evidence="3">Belongs to the fatty acid desaturase type 1 family.</text>
</comment>
<evidence type="ECO:0000256" key="1">
    <source>
        <dbReference type="ARBA" id="ARBA00004141"/>
    </source>
</evidence>
<organism evidence="14 15">
    <name type="scientific">Chlamydomonas eustigma</name>
    <dbReference type="NCBI Taxonomy" id="1157962"/>
    <lineage>
        <taxon>Eukaryota</taxon>
        <taxon>Viridiplantae</taxon>
        <taxon>Chlorophyta</taxon>
        <taxon>core chlorophytes</taxon>
        <taxon>Chlorophyceae</taxon>
        <taxon>CS clade</taxon>
        <taxon>Chlamydomonadales</taxon>
        <taxon>Chlamydomonadaceae</taxon>
        <taxon>Chlamydomonas</taxon>
    </lineage>
</organism>
<evidence type="ECO:0000313" key="14">
    <source>
        <dbReference type="EMBL" id="GAX77409.1"/>
    </source>
</evidence>
<dbReference type="EMBL" id="BEGY01000024">
    <property type="protein sequence ID" value="GAX77409.1"/>
    <property type="molecule type" value="Genomic_DNA"/>
</dbReference>
<dbReference type="STRING" id="1157962.A0A250X394"/>
<proteinExistence type="inferred from homology"/>
<dbReference type="GO" id="GO:0046872">
    <property type="term" value="F:metal ion binding"/>
    <property type="evidence" value="ECO:0007669"/>
    <property type="project" value="UniProtKB-KW"/>
</dbReference>
<dbReference type="Pfam" id="PF00487">
    <property type="entry name" value="FA_desaturase"/>
    <property type="match status" value="1"/>
</dbReference>
<dbReference type="AlphaFoldDB" id="A0A250X394"/>
<dbReference type="PANTHER" id="PTHR19353">
    <property type="entry name" value="FATTY ACID DESATURASE 2"/>
    <property type="match status" value="1"/>
</dbReference>
<dbReference type="PIRSF" id="PIRSF015921">
    <property type="entry name" value="FA_sphinglp_des"/>
    <property type="match status" value="1"/>
</dbReference>
<dbReference type="GO" id="GO:0016717">
    <property type="term" value="F:oxidoreductase activity, acting on paired donors, with oxidation of a pair of donors resulting in the reduction of molecular oxygen to two molecules of water"/>
    <property type="evidence" value="ECO:0007669"/>
    <property type="project" value="UniProtKB-ARBA"/>
</dbReference>
<dbReference type="Proteomes" id="UP000232323">
    <property type="component" value="Unassembled WGS sequence"/>
</dbReference>
<keyword evidence="15" id="KW-1185">Reference proteome</keyword>
<dbReference type="Gene3D" id="3.10.120.10">
    <property type="entry name" value="Cytochrome b5-like heme/steroid binding domain"/>
    <property type="match status" value="1"/>
</dbReference>
<accession>A0A250X394</accession>
<comment type="pathway">
    <text evidence="2">Lipid metabolism.</text>
</comment>
<protein>
    <recommendedName>
        <fullName evidence="13">Cytochrome b5 heme-binding domain-containing protein</fullName>
    </recommendedName>
</protein>
<evidence type="ECO:0000256" key="11">
    <source>
        <dbReference type="ARBA" id="ARBA00023136"/>
    </source>
</evidence>
<dbReference type="GO" id="GO:0006629">
    <property type="term" value="P:lipid metabolic process"/>
    <property type="evidence" value="ECO:0007669"/>
    <property type="project" value="UniProtKB-KW"/>
</dbReference>
<evidence type="ECO:0000256" key="6">
    <source>
        <dbReference type="ARBA" id="ARBA00022723"/>
    </source>
</evidence>
<evidence type="ECO:0000259" key="13">
    <source>
        <dbReference type="PROSITE" id="PS50255"/>
    </source>
</evidence>
<reference evidence="14 15" key="1">
    <citation type="submission" date="2017-08" db="EMBL/GenBank/DDBJ databases">
        <title>Acidophilic green algal genome provides insights into adaptation to an acidic environment.</title>
        <authorList>
            <person name="Hirooka S."/>
            <person name="Hirose Y."/>
            <person name="Kanesaki Y."/>
            <person name="Higuchi S."/>
            <person name="Fujiwara T."/>
            <person name="Onuma R."/>
            <person name="Era A."/>
            <person name="Ohbayashi R."/>
            <person name="Uzuka A."/>
            <person name="Nozaki H."/>
            <person name="Yoshikawa H."/>
            <person name="Miyagishima S.Y."/>
        </authorList>
    </citation>
    <scope>NUCLEOTIDE SEQUENCE [LARGE SCALE GENOMIC DNA]</scope>
    <source>
        <strain evidence="14 15">NIES-2499</strain>
    </source>
</reference>
<evidence type="ECO:0000313" key="15">
    <source>
        <dbReference type="Proteomes" id="UP000232323"/>
    </source>
</evidence>
<dbReference type="GO" id="GO:0016020">
    <property type="term" value="C:membrane"/>
    <property type="evidence" value="ECO:0007669"/>
    <property type="project" value="UniProtKB-SubCell"/>
</dbReference>
<sequence length="438" mass="49931">MCEKLCKVVSWKELSAHNKSNDLWVAIDGRAYDVTSWRLNHPGGLRLLEFYGGKDATEPFLAYHAGASSKIAAKFMAGMMVGNMEPNDISIQAKAFRKMAGIIEQTGLYKQNPAFYFLIYAYLAVTWIATCAFVCNQQILLATFTISIFWGQLAFVGHDLGHHCVHIKRTVSDRVGLLVTAFLGIGVSHWVDNHNAHHAVVNSSDCDPEVQFMPFIATSTLHFEHTRLNQTKLEQRLSSISKGLVSYQHLSFIPLLMFARYKFYAQSFGHWATGKLYIGRWSELVAQLFFFVWYIALTVQLPSWKQRVAWVLLSHASDWVLYLQTVITHFPREISPGVKMDWIESQAVGTLNWSCPAWLDWFHGGLQFQIEHHLFPRIPRHNLRRASLILRPFLQELGIEYHSPTFMGAIVETYYSLKKVAMEAQRVAPPALVQAATH</sequence>
<evidence type="ECO:0000256" key="2">
    <source>
        <dbReference type="ARBA" id="ARBA00005189"/>
    </source>
</evidence>
<dbReference type="PANTHER" id="PTHR19353:SF30">
    <property type="entry name" value="DELTA 8-(E)-SPHINGOLIPID DESATURASE"/>
    <property type="match status" value="1"/>
</dbReference>
<feature type="transmembrane region" description="Helical" evidence="12">
    <location>
        <begin position="114"/>
        <end position="135"/>
    </location>
</feature>
<dbReference type="InterPro" id="IPR005804">
    <property type="entry name" value="FA_desaturase_dom"/>
</dbReference>
<evidence type="ECO:0000256" key="12">
    <source>
        <dbReference type="SAM" id="Phobius"/>
    </source>
</evidence>
<name>A0A250X394_9CHLO</name>
<keyword evidence="6" id="KW-0479">Metal-binding</keyword>
<comment type="caution">
    <text evidence="14">The sequence shown here is derived from an EMBL/GenBank/DDBJ whole genome shotgun (WGS) entry which is preliminary data.</text>
</comment>
<dbReference type="InterPro" id="IPR012171">
    <property type="entry name" value="Fatty_acid_desaturase"/>
</dbReference>
<evidence type="ECO:0000256" key="8">
    <source>
        <dbReference type="ARBA" id="ARBA00023002"/>
    </source>
</evidence>
<dbReference type="SUPFAM" id="SSF55856">
    <property type="entry name" value="Cytochrome b5-like heme/steroid binding domain"/>
    <property type="match status" value="1"/>
</dbReference>
<feature type="domain" description="Cytochrome b5 heme-binding" evidence="13">
    <location>
        <begin position="6"/>
        <end position="85"/>
    </location>
</feature>
<comment type="subcellular location">
    <subcellularLocation>
        <location evidence="1">Membrane</location>
        <topology evidence="1">Multi-pass membrane protein</topology>
    </subcellularLocation>
</comment>
<dbReference type="PROSITE" id="PS50255">
    <property type="entry name" value="CYTOCHROME_B5_2"/>
    <property type="match status" value="1"/>
</dbReference>
<keyword evidence="11 12" id="KW-0472">Membrane</keyword>
<dbReference type="InterPro" id="IPR036400">
    <property type="entry name" value="Cyt_B5-like_heme/steroid_sf"/>
</dbReference>